<dbReference type="RefSeq" id="WP_014151590.1">
    <property type="nucleotide sequence ID" value="NC_016113.1"/>
</dbReference>
<feature type="signal peptide" evidence="1">
    <location>
        <begin position="1"/>
        <end position="29"/>
    </location>
</feature>
<protein>
    <recommendedName>
        <fullName evidence="4">Lipoprotein</fullName>
    </recommendedName>
</protein>
<dbReference type="KEGG" id="scy:SCATT_p05910"/>
<organism evidence="2 3">
    <name type="scientific">Streptantibioticus cattleyicolor (strain ATCC 35852 / DSM 46488 / JCM 4925 / NBRC 14057 / NRRL 8057)</name>
    <name type="common">Streptomyces cattleya</name>
    <dbReference type="NCBI Taxonomy" id="1003195"/>
    <lineage>
        <taxon>Bacteria</taxon>
        <taxon>Bacillati</taxon>
        <taxon>Actinomycetota</taxon>
        <taxon>Actinomycetes</taxon>
        <taxon>Kitasatosporales</taxon>
        <taxon>Streptomycetaceae</taxon>
        <taxon>Streptantibioticus</taxon>
    </lineage>
</organism>
<keyword evidence="1" id="KW-0732">Signal</keyword>
<dbReference type="EMBL" id="CP003229">
    <property type="protein sequence ID" value="AEW98784.1"/>
    <property type="molecule type" value="Genomic_DNA"/>
</dbReference>
<dbReference type="PATRIC" id="fig|1003195.11.peg.1099"/>
<keyword evidence="3" id="KW-1185">Reference proteome</keyword>
<reference evidence="3" key="1">
    <citation type="submission" date="2011-12" db="EMBL/GenBank/DDBJ databases">
        <title>Complete genome sequence of Streptomyces cattleya strain DSM 46488.</title>
        <authorList>
            <person name="Ou H.-Y."/>
            <person name="Li P."/>
            <person name="Zhao C."/>
            <person name="O'Hagan D."/>
            <person name="Deng Z."/>
        </authorList>
    </citation>
    <scope>NUCLEOTIDE SEQUENCE [LARGE SCALE GENOMIC DNA]</scope>
    <source>
        <strain evidence="3">ATCC 35852 / DSM 46488 / JCM 4925 / NBRC 14057 / NRRL 8057</strain>
        <plasmid evidence="3">Plasmid pSCATT</plasmid>
    </source>
</reference>
<keyword evidence="2" id="KW-0614">Plasmid</keyword>
<evidence type="ECO:0008006" key="4">
    <source>
        <dbReference type="Google" id="ProtNLM"/>
    </source>
</evidence>
<dbReference type="AlphaFoldDB" id="F8JJA6"/>
<name>F8JJA6_STREN</name>
<feature type="chain" id="PRO_5039667259" description="Lipoprotein" evidence="1">
    <location>
        <begin position="30"/>
        <end position="197"/>
    </location>
</feature>
<sequence length="197" mass="20107">MQTVHRRTTTALGVLALAAAALTGCSGDARPVPAPGHRSPGAPSDQNLTATFSLVPEHLVMAPGWPWVNLNVTVTNHGGGEARDVSAVLSVAGCPCVKGGGAPRGELQTLPDGETAWHTVRHAAETGHGTGATPDQIPRFTLAPGGIKVISYRLRFTARQPAAVDDGTGALHFTLRTPGSPSATAPAAALSVDVHAR</sequence>
<accession>F8JJA6</accession>
<dbReference type="PROSITE" id="PS51257">
    <property type="entry name" value="PROKAR_LIPOPROTEIN"/>
    <property type="match status" value="1"/>
</dbReference>
<evidence type="ECO:0000313" key="3">
    <source>
        <dbReference type="Proteomes" id="UP000007842"/>
    </source>
</evidence>
<dbReference type="KEGG" id="sct:SCAT_p1141"/>
<evidence type="ECO:0000256" key="1">
    <source>
        <dbReference type="SAM" id="SignalP"/>
    </source>
</evidence>
<geneLocation type="plasmid" evidence="2 3">
    <name>pSCATT</name>
</geneLocation>
<dbReference type="HOGENOM" id="CLU_1383464_0_0_11"/>
<accession>G8XGV7</accession>
<gene>
    <name evidence="2" type="ordered locus">SCATT_p05910</name>
</gene>
<evidence type="ECO:0000313" key="2">
    <source>
        <dbReference type="EMBL" id="AEW98784.1"/>
    </source>
</evidence>
<dbReference type="Proteomes" id="UP000007842">
    <property type="component" value="Plasmid pSCATT"/>
</dbReference>
<proteinExistence type="predicted"/>